<keyword evidence="4 7" id="KW-0378">Hydrolase</keyword>
<keyword evidence="6" id="KW-1133">Transmembrane helix</keyword>
<evidence type="ECO:0000256" key="6">
    <source>
        <dbReference type="SAM" id="Phobius"/>
    </source>
</evidence>
<keyword evidence="4" id="KW-0645">Protease</keyword>
<proteinExistence type="inferred from homology"/>
<keyword evidence="3" id="KW-0325">Glycoprotein</keyword>
<dbReference type="Proteomes" id="UP000269721">
    <property type="component" value="Unassembled WGS sequence"/>
</dbReference>
<dbReference type="PANTHER" id="PTHR11802:SF479">
    <property type="entry name" value="CARBOXYPEPTIDASE"/>
    <property type="match status" value="1"/>
</dbReference>
<dbReference type="InterPro" id="IPR018202">
    <property type="entry name" value="Ser_caboxypep_ser_AS"/>
</dbReference>
<dbReference type="GO" id="GO:0006508">
    <property type="term" value="P:proteolysis"/>
    <property type="evidence" value="ECO:0007669"/>
    <property type="project" value="UniProtKB-KW"/>
</dbReference>
<evidence type="ECO:0000256" key="2">
    <source>
        <dbReference type="ARBA" id="ARBA00022645"/>
    </source>
</evidence>
<dbReference type="EMBL" id="ML001566">
    <property type="protein sequence ID" value="RKO83174.1"/>
    <property type="molecule type" value="Genomic_DNA"/>
</dbReference>
<accession>A0A4P9VUB5</accession>
<dbReference type="PROSITE" id="PS00560">
    <property type="entry name" value="CARBOXYPEPT_SER_HIS"/>
    <property type="match status" value="1"/>
</dbReference>
<evidence type="ECO:0000256" key="3">
    <source>
        <dbReference type="ARBA" id="ARBA00023180"/>
    </source>
</evidence>
<dbReference type="PANTHER" id="PTHR11802">
    <property type="entry name" value="SERINE PROTEASE FAMILY S10 SERINE CARBOXYPEPTIDASE"/>
    <property type="match status" value="1"/>
</dbReference>
<protein>
    <recommendedName>
        <fullName evidence="4">Carboxypeptidase</fullName>
        <ecNumber evidence="4">3.4.16.-</ecNumber>
    </recommendedName>
</protein>
<reference evidence="8" key="1">
    <citation type="journal article" date="2018" name="Nat. Microbiol.">
        <title>Leveraging single-cell genomics to expand the fungal tree of life.</title>
        <authorList>
            <person name="Ahrendt S.R."/>
            <person name="Quandt C.A."/>
            <person name="Ciobanu D."/>
            <person name="Clum A."/>
            <person name="Salamov A."/>
            <person name="Andreopoulos B."/>
            <person name="Cheng J.F."/>
            <person name="Woyke T."/>
            <person name="Pelin A."/>
            <person name="Henrissat B."/>
            <person name="Reynolds N.K."/>
            <person name="Benny G.L."/>
            <person name="Smith M.E."/>
            <person name="James T.Y."/>
            <person name="Grigoriev I.V."/>
        </authorList>
    </citation>
    <scope>NUCLEOTIDE SEQUENCE [LARGE SCALE GENOMIC DNA]</scope>
</reference>
<evidence type="ECO:0000256" key="1">
    <source>
        <dbReference type="ARBA" id="ARBA00009431"/>
    </source>
</evidence>
<evidence type="ECO:0000256" key="4">
    <source>
        <dbReference type="RuleBase" id="RU361156"/>
    </source>
</evidence>
<dbReference type="InterPro" id="IPR001563">
    <property type="entry name" value="Peptidase_S10"/>
</dbReference>
<feature type="compositionally biased region" description="Polar residues" evidence="5">
    <location>
        <begin position="335"/>
        <end position="353"/>
    </location>
</feature>
<dbReference type="PRINTS" id="PR00724">
    <property type="entry name" value="CRBOXYPTASEC"/>
</dbReference>
<sequence>MLDAFYKVFPETKDMPLYITGESYAGMYIPFIAATLASKAVLSDGSPIQLAGLAIGNGVFNETIQQNPYLAADFFKQSGFFGNNSNGNEMMYDMAKRCSQNYTNDGSCDPAVVAQGWLNTFRPGVTFNVYDVHTDKNFTAAKEENLAKWLSDPSVQAALHVSPNRKNYPIAPMTPSNATNWHQCSLQELSYYDSPWSMAFKSDNAGDILELETRQGNDDYMCHHNGVEAVIGNLTWNGKTGFHTPLNETLVPLPQPNGPSSNFSAAATPAGYILSERSLTYVKIMNSGHQVPLYQPGAALAFLNRLLSAPRGNFVPGTPLSLPLQALGGAANLNPSVNSPPAATSGTPLASTTPSSPGPKNAASNAAGAVPIAVAIAAVILGLVL</sequence>
<dbReference type="Gene3D" id="3.40.50.1820">
    <property type="entry name" value="alpha/beta hydrolase"/>
    <property type="match status" value="1"/>
</dbReference>
<feature type="region of interest" description="Disordered" evidence="5">
    <location>
        <begin position="335"/>
        <end position="362"/>
    </location>
</feature>
<organism evidence="7 8">
    <name type="scientific">Blyttiomyces helicus</name>
    <dbReference type="NCBI Taxonomy" id="388810"/>
    <lineage>
        <taxon>Eukaryota</taxon>
        <taxon>Fungi</taxon>
        <taxon>Fungi incertae sedis</taxon>
        <taxon>Chytridiomycota</taxon>
        <taxon>Chytridiomycota incertae sedis</taxon>
        <taxon>Chytridiomycetes</taxon>
        <taxon>Chytridiomycetes incertae sedis</taxon>
        <taxon>Blyttiomyces</taxon>
    </lineage>
</organism>
<dbReference type="InterPro" id="IPR033124">
    <property type="entry name" value="Ser_caboxypep_his_AS"/>
</dbReference>
<dbReference type="GO" id="GO:0004185">
    <property type="term" value="F:serine-type carboxypeptidase activity"/>
    <property type="evidence" value="ECO:0007669"/>
    <property type="project" value="UniProtKB-UniRule"/>
</dbReference>
<dbReference type="PROSITE" id="PS00131">
    <property type="entry name" value="CARBOXYPEPT_SER_SER"/>
    <property type="match status" value="1"/>
</dbReference>
<feature type="transmembrane region" description="Helical" evidence="6">
    <location>
        <begin position="366"/>
        <end position="384"/>
    </location>
</feature>
<dbReference type="Pfam" id="PF00450">
    <property type="entry name" value="Peptidase_S10"/>
    <property type="match status" value="1"/>
</dbReference>
<keyword evidence="2 4" id="KW-0121">Carboxypeptidase</keyword>
<evidence type="ECO:0000313" key="8">
    <source>
        <dbReference type="Proteomes" id="UP000269721"/>
    </source>
</evidence>
<dbReference type="AlphaFoldDB" id="A0A4P9VUB5"/>
<dbReference type="SUPFAM" id="SSF53474">
    <property type="entry name" value="alpha/beta-Hydrolases"/>
    <property type="match status" value="1"/>
</dbReference>
<keyword evidence="8" id="KW-1185">Reference proteome</keyword>
<keyword evidence="6" id="KW-0472">Membrane</keyword>
<comment type="similarity">
    <text evidence="1 4">Belongs to the peptidase S10 family.</text>
</comment>
<keyword evidence="6" id="KW-0812">Transmembrane</keyword>
<dbReference type="OrthoDB" id="443318at2759"/>
<evidence type="ECO:0000256" key="5">
    <source>
        <dbReference type="SAM" id="MobiDB-lite"/>
    </source>
</evidence>
<gene>
    <name evidence="7" type="ORF">BDK51DRAFT_33702</name>
</gene>
<name>A0A4P9VUB5_9FUNG</name>
<dbReference type="EC" id="3.4.16.-" evidence="4"/>
<evidence type="ECO:0000313" key="7">
    <source>
        <dbReference type="EMBL" id="RKO83174.1"/>
    </source>
</evidence>
<dbReference type="InterPro" id="IPR029058">
    <property type="entry name" value="AB_hydrolase_fold"/>
</dbReference>